<dbReference type="PANTHER" id="PTHR30373">
    <property type="entry name" value="UPF0603 PROTEIN YGCG"/>
    <property type="match status" value="1"/>
</dbReference>
<gene>
    <name evidence="2" type="ORF">EDB95_0006</name>
</gene>
<evidence type="ECO:0000259" key="1">
    <source>
        <dbReference type="Pfam" id="PF04536"/>
    </source>
</evidence>
<reference evidence="2 3" key="1">
    <citation type="submission" date="2019-03" db="EMBL/GenBank/DDBJ databases">
        <title>Genomic Encyclopedia of Type Strains, Phase IV (KMG-IV): sequencing the most valuable type-strain genomes for metagenomic binning, comparative biology and taxonomic classification.</title>
        <authorList>
            <person name="Goeker M."/>
        </authorList>
    </citation>
    <scope>NUCLEOTIDE SEQUENCE [LARGE SCALE GENOMIC DNA]</scope>
    <source>
        <strain evidence="2 3">DSM 100059</strain>
    </source>
</reference>
<dbReference type="AlphaFoldDB" id="A0A4R8DPG1"/>
<dbReference type="EMBL" id="SODV01000001">
    <property type="protein sequence ID" value="TDW99000.1"/>
    <property type="molecule type" value="Genomic_DNA"/>
</dbReference>
<dbReference type="InterPro" id="IPR007621">
    <property type="entry name" value="TPM_dom"/>
</dbReference>
<proteinExistence type="predicted"/>
<feature type="domain" description="TPM" evidence="1">
    <location>
        <begin position="10"/>
        <end position="126"/>
    </location>
</feature>
<name>A0A4R8DPG1_9BACT</name>
<dbReference type="Proteomes" id="UP000294498">
    <property type="component" value="Unassembled WGS sequence"/>
</dbReference>
<dbReference type="Pfam" id="PF04536">
    <property type="entry name" value="TPM_phosphatase"/>
    <property type="match status" value="1"/>
</dbReference>
<protein>
    <submittedName>
        <fullName evidence="2">TLP18.3/Psb32/MOLO-1 phosphatase superfamily protein</fullName>
    </submittedName>
</protein>
<comment type="caution">
    <text evidence="2">The sequence shown here is derived from an EMBL/GenBank/DDBJ whole genome shotgun (WGS) entry which is preliminary data.</text>
</comment>
<organism evidence="2 3">
    <name type="scientific">Dinghuibacter silviterrae</name>
    <dbReference type="NCBI Taxonomy" id="1539049"/>
    <lineage>
        <taxon>Bacteria</taxon>
        <taxon>Pseudomonadati</taxon>
        <taxon>Bacteroidota</taxon>
        <taxon>Chitinophagia</taxon>
        <taxon>Chitinophagales</taxon>
        <taxon>Chitinophagaceae</taxon>
        <taxon>Dinghuibacter</taxon>
    </lineage>
</organism>
<dbReference type="PANTHER" id="PTHR30373:SF8">
    <property type="entry name" value="BLL7265 PROTEIN"/>
    <property type="match status" value="1"/>
</dbReference>
<accession>A0A4R8DPG1</accession>
<keyword evidence="3" id="KW-1185">Reference proteome</keyword>
<dbReference type="OrthoDB" id="9786161at2"/>
<dbReference type="RefSeq" id="WP_133989344.1">
    <property type="nucleotide sequence ID" value="NZ_SODV01000001.1"/>
</dbReference>
<evidence type="ECO:0000313" key="3">
    <source>
        <dbReference type="Proteomes" id="UP000294498"/>
    </source>
</evidence>
<sequence length="151" mass="17342">MSLLRRKPVDYFSQEEKDLMLDAVRSAEHATSGEIRVFIESHCRFVDAVDRAKEIFDALKMDATRDRNAVLLYVAMKDRQLALWGDKGVHERVGDEFWKTQVREILGHFKKDNYAQGIATIVREVGTMLGRFFPHVDGGKNELPDDIVFGK</sequence>
<evidence type="ECO:0000313" key="2">
    <source>
        <dbReference type="EMBL" id="TDW99000.1"/>
    </source>
</evidence>
<dbReference type="Gene3D" id="3.10.310.50">
    <property type="match status" value="1"/>
</dbReference>